<evidence type="ECO:0000313" key="3">
    <source>
        <dbReference type="Proteomes" id="UP000271098"/>
    </source>
</evidence>
<evidence type="ECO:0000313" key="4">
    <source>
        <dbReference type="WBParaSite" id="GPUH_0000527501-mRNA-1"/>
    </source>
</evidence>
<proteinExistence type="predicted"/>
<sequence>MERAIALFPVMLDMEYRLRLDNPALHPLSLRIHVPVTEYAIMLKIEEKGSFLTSIRDLTSHDRSRRQCDTAGEERKEREKSSETVANRSKQPEHDAADLIALDEEISLEDSFGRINLAEGRTLAVATGGGCGERPDGAVTDKKKPSAMSVFFNGAQDRSKEPYLF</sequence>
<organism evidence="4">
    <name type="scientific">Gongylonema pulchrum</name>
    <dbReference type="NCBI Taxonomy" id="637853"/>
    <lineage>
        <taxon>Eukaryota</taxon>
        <taxon>Metazoa</taxon>
        <taxon>Ecdysozoa</taxon>
        <taxon>Nematoda</taxon>
        <taxon>Chromadorea</taxon>
        <taxon>Rhabditida</taxon>
        <taxon>Spirurina</taxon>
        <taxon>Spiruromorpha</taxon>
        <taxon>Spiruroidea</taxon>
        <taxon>Gongylonematidae</taxon>
        <taxon>Gongylonema</taxon>
    </lineage>
</organism>
<feature type="compositionally biased region" description="Basic and acidic residues" evidence="1">
    <location>
        <begin position="62"/>
        <end position="82"/>
    </location>
</feature>
<accession>A0A183D977</accession>
<name>A0A183D977_9BILA</name>
<keyword evidence="3" id="KW-1185">Reference proteome</keyword>
<dbReference type="Proteomes" id="UP000271098">
    <property type="component" value="Unassembled WGS sequence"/>
</dbReference>
<reference evidence="2 3" key="2">
    <citation type="submission" date="2018-11" db="EMBL/GenBank/DDBJ databases">
        <authorList>
            <consortium name="Pathogen Informatics"/>
        </authorList>
    </citation>
    <scope>NUCLEOTIDE SEQUENCE [LARGE SCALE GENOMIC DNA]</scope>
</reference>
<dbReference type="WBParaSite" id="GPUH_0000527501-mRNA-1">
    <property type="protein sequence ID" value="GPUH_0000527501-mRNA-1"/>
    <property type="gene ID" value="GPUH_0000527501"/>
</dbReference>
<protein>
    <submittedName>
        <fullName evidence="2 4">Uncharacterized protein</fullName>
    </submittedName>
</protein>
<dbReference type="EMBL" id="UYRT01010911">
    <property type="protein sequence ID" value="VDK49951.1"/>
    <property type="molecule type" value="Genomic_DNA"/>
</dbReference>
<dbReference type="AlphaFoldDB" id="A0A183D977"/>
<reference evidence="4" key="1">
    <citation type="submission" date="2016-06" db="UniProtKB">
        <authorList>
            <consortium name="WormBaseParasite"/>
        </authorList>
    </citation>
    <scope>IDENTIFICATION</scope>
</reference>
<gene>
    <name evidence="2" type="ORF">GPUH_LOCUS5267</name>
</gene>
<evidence type="ECO:0000313" key="2">
    <source>
        <dbReference type="EMBL" id="VDK49951.1"/>
    </source>
</evidence>
<evidence type="ECO:0000256" key="1">
    <source>
        <dbReference type="SAM" id="MobiDB-lite"/>
    </source>
</evidence>
<feature type="region of interest" description="Disordered" evidence="1">
    <location>
        <begin position="62"/>
        <end position="98"/>
    </location>
</feature>